<evidence type="ECO:0000256" key="5">
    <source>
        <dbReference type="ARBA" id="ARBA00006485"/>
    </source>
</evidence>
<comment type="caution">
    <text evidence="24">The sequence shown here is derived from an EMBL/GenBank/DDBJ whole genome shotgun (WGS) entry which is preliminary data.</text>
</comment>
<accession>A0A150GRN8</accession>
<dbReference type="GO" id="GO:0046872">
    <property type="term" value="F:metal ion binding"/>
    <property type="evidence" value="ECO:0007669"/>
    <property type="project" value="UniProtKB-KW"/>
</dbReference>
<evidence type="ECO:0000256" key="15">
    <source>
        <dbReference type="ARBA" id="ARBA00022842"/>
    </source>
</evidence>
<dbReference type="Gene3D" id="1.10.510.10">
    <property type="entry name" value="Transferase(Phosphotransferase) domain 1"/>
    <property type="match status" value="1"/>
</dbReference>
<evidence type="ECO:0000256" key="8">
    <source>
        <dbReference type="ARBA" id="ARBA00022527"/>
    </source>
</evidence>
<feature type="domain" description="Protein kinase" evidence="23">
    <location>
        <begin position="4"/>
        <end position="283"/>
    </location>
</feature>
<proteinExistence type="inferred from homology"/>
<dbReference type="InterPro" id="IPR050117">
    <property type="entry name" value="MAPK"/>
</dbReference>
<keyword evidence="13" id="KW-0418">Kinase</keyword>
<dbReference type="PROSITE" id="PS50011">
    <property type="entry name" value="PROTEIN_KINASE_DOM"/>
    <property type="match status" value="1"/>
</dbReference>
<evidence type="ECO:0000256" key="2">
    <source>
        <dbReference type="ARBA" id="ARBA00004123"/>
    </source>
</evidence>
<evidence type="ECO:0000256" key="11">
    <source>
        <dbReference type="ARBA" id="ARBA00022723"/>
    </source>
</evidence>
<dbReference type="GO" id="GO:0005929">
    <property type="term" value="C:cilium"/>
    <property type="evidence" value="ECO:0007669"/>
    <property type="project" value="UniProtKB-SubCell"/>
</dbReference>
<comment type="similarity">
    <text evidence="5">Belongs to the protein kinase superfamily. CMGC Ser/Thr protein kinase family. CDC2/CDKX subfamily.</text>
</comment>
<evidence type="ECO:0000256" key="7">
    <source>
        <dbReference type="ARBA" id="ARBA00022490"/>
    </source>
</evidence>
<comment type="subcellular location">
    <subcellularLocation>
        <location evidence="3">Cell projection</location>
        <location evidence="3">Cilium</location>
    </subcellularLocation>
    <subcellularLocation>
        <location evidence="4">Cytoplasm</location>
        <location evidence="4">Cytoskeleton</location>
    </subcellularLocation>
    <subcellularLocation>
        <location evidence="2">Nucleus</location>
    </subcellularLocation>
</comment>
<dbReference type="Gene3D" id="3.30.200.20">
    <property type="entry name" value="Phosphorylase Kinase, domain 1"/>
    <property type="match status" value="1"/>
</dbReference>
<name>A0A150GRN8_GONPE</name>
<dbReference type="FunFam" id="3.30.200.20:FF:000071">
    <property type="entry name" value="serine/threonine-protein kinase MAK isoform X1"/>
    <property type="match status" value="1"/>
</dbReference>
<keyword evidence="14 21" id="KW-0067">ATP-binding</keyword>
<dbReference type="GO" id="GO:0005634">
    <property type="term" value="C:nucleus"/>
    <property type="evidence" value="ECO:0007669"/>
    <property type="project" value="UniProtKB-SubCell"/>
</dbReference>
<evidence type="ECO:0000256" key="13">
    <source>
        <dbReference type="ARBA" id="ARBA00022777"/>
    </source>
</evidence>
<evidence type="ECO:0000313" key="24">
    <source>
        <dbReference type="EMBL" id="KXZ52477.1"/>
    </source>
</evidence>
<keyword evidence="9" id="KW-0597">Phosphoprotein</keyword>
<keyword evidence="15" id="KW-0460">Magnesium</keyword>
<evidence type="ECO:0000256" key="17">
    <source>
        <dbReference type="ARBA" id="ARBA00023242"/>
    </source>
</evidence>
<reference evidence="25" key="1">
    <citation type="journal article" date="2016" name="Nat. Commun.">
        <title>The Gonium pectorale genome demonstrates co-option of cell cycle regulation during the evolution of multicellularity.</title>
        <authorList>
            <person name="Hanschen E.R."/>
            <person name="Marriage T.N."/>
            <person name="Ferris P.J."/>
            <person name="Hamaji T."/>
            <person name="Toyoda A."/>
            <person name="Fujiyama A."/>
            <person name="Neme R."/>
            <person name="Noguchi H."/>
            <person name="Minakuchi Y."/>
            <person name="Suzuki M."/>
            <person name="Kawai-Toyooka H."/>
            <person name="Smith D.R."/>
            <person name="Sparks H."/>
            <person name="Anderson J."/>
            <person name="Bakaric R."/>
            <person name="Luria V."/>
            <person name="Karger A."/>
            <person name="Kirschner M.W."/>
            <person name="Durand P.M."/>
            <person name="Michod R.E."/>
            <person name="Nozaki H."/>
            <person name="Olson B.J."/>
        </authorList>
    </citation>
    <scope>NUCLEOTIDE SEQUENCE [LARGE SCALE GENOMIC DNA]</scope>
    <source>
        <strain evidence="25">NIES-2863</strain>
    </source>
</reference>
<evidence type="ECO:0000256" key="1">
    <source>
        <dbReference type="ARBA" id="ARBA00001946"/>
    </source>
</evidence>
<evidence type="ECO:0000313" key="25">
    <source>
        <dbReference type="Proteomes" id="UP000075714"/>
    </source>
</evidence>
<protein>
    <recommendedName>
        <fullName evidence="6">non-specific serine/threonine protein kinase</fullName>
        <ecNumber evidence="6">2.7.11.1</ecNumber>
    </recommendedName>
</protein>
<dbReference type="AlphaFoldDB" id="A0A150GRN8"/>
<comment type="cofactor">
    <cofactor evidence="1">
        <name>Mg(2+)</name>
        <dbReference type="ChEBI" id="CHEBI:18420"/>
    </cofactor>
</comment>
<dbReference type="InterPro" id="IPR000719">
    <property type="entry name" value="Prot_kinase_dom"/>
</dbReference>
<organism evidence="24 25">
    <name type="scientific">Gonium pectorale</name>
    <name type="common">Green alga</name>
    <dbReference type="NCBI Taxonomy" id="33097"/>
    <lineage>
        <taxon>Eukaryota</taxon>
        <taxon>Viridiplantae</taxon>
        <taxon>Chlorophyta</taxon>
        <taxon>core chlorophytes</taxon>
        <taxon>Chlorophyceae</taxon>
        <taxon>CS clade</taxon>
        <taxon>Chlamydomonadales</taxon>
        <taxon>Volvocaceae</taxon>
        <taxon>Gonium</taxon>
    </lineage>
</organism>
<dbReference type="OrthoDB" id="2158884at2759"/>
<evidence type="ECO:0000256" key="3">
    <source>
        <dbReference type="ARBA" id="ARBA00004138"/>
    </source>
</evidence>
<dbReference type="Pfam" id="PF00069">
    <property type="entry name" value="Pkinase"/>
    <property type="match status" value="1"/>
</dbReference>
<dbReference type="SUPFAM" id="SSF56112">
    <property type="entry name" value="Protein kinase-like (PK-like)"/>
    <property type="match status" value="1"/>
</dbReference>
<feature type="region of interest" description="Disordered" evidence="22">
    <location>
        <begin position="325"/>
        <end position="360"/>
    </location>
</feature>
<evidence type="ECO:0000256" key="22">
    <source>
        <dbReference type="SAM" id="MobiDB-lite"/>
    </source>
</evidence>
<evidence type="ECO:0000256" key="6">
    <source>
        <dbReference type="ARBA" id="ARBA00012513"/>
    </source>
</evidence>
<feature type="binding site" evidence="21">
    <location>
        <position position="34"/>
    </location>
    <ligand>
        <name>ATP</name>
        <dbReference type="ChEBI" id="CHEBI:30616"/>
    </ligand>
</feature>
<keyword evidence="16" id="KW-0206">Cytoskeleton</keyword>
<evidence type="ECO:0000256" key="10">
    <source>
        <dbReference type="ARBA" id="ARBA00022679"/>
    </source>
</evidence>
<dbReference type="PROSITE" id="PS00107">
    <property type="entry name" value="PROTEIN_KINASE_ATP"/>
    <property type="match status" value="1"/>
</dbReference>
<keyword evidence="11" id="KW-0479">Metal-binding</keyword>
<dbReference type="SMART" id="SM00220">
    <property type="entry name" value="S_TKc"/>
    <property type="match status" value="1"/>
</dbReference>
<evidence type="ECO:0000256" key="21">
    <source>
        <dbReference type="PROSITE-ProRule" id="PRU10141"/>
    </source>
</evidence>
<keyword evidence="12 21" id="KW-0547">Nucleotide-binding</keyword>
<gene>
    <name evidence="24" type="ORF">GPECTOR_9g521</name>
</gene>
<evidence type="ECO:0000256" key="9">
    <source>
        <dbReference type="ARBA" id="ARBA00022553"/>
    </source>
</evidence>
<comment type="catalytic activity">
    <reaction evidence="19">
        <text>L-threonyl-[protein] + ATP = O-phospho-L-threonyl-[protein] + ADP + H(+)</text>
        <dbReference type="Rhea" id="RHEA:46608"/>
        <dbReference type="Rhea" id="RHEA-COMP:11060"/>
        <dbReference type="Rhea" id="RHEA-COMP:11605"/>
        <dbReference type="ChEBI" id="CHEBI:15378"/>
        <dbReference type="ChEBI" id="CHEBI:30013"/>
        <dbReference type="ChEBI" id="CHEBI:30616"/>
        <dbReference type="ChEBI" id="CHEBI:61977"/>
        <dbReference type="ChEBI" id="CHEBI:456216"/>
        <dbReference type="EC" id="2.7.11.1"/>
    </reaction>
</comment>
<dbReference type="InterPro" id="IPR011009">
    <property type="entry name" value="Kinase-like_dom_sf"/>
</dbReference>
<evidence type="ECO:0000256" key="19">
    <source>
        <dbReference type="ARBA" id="ARBA00047899"/>
    </source>
</evidence>
<dbReference type="EC" id="2.7.11.1" evidence="6"/>
<evidence type="ECO:0000256" key="20">
    <source>
        <dbReference type="ARBA" id="ARBA00048679"/>
    </source>
</evidence>
<dbReference type="FunFam" id="1.10.510.10:FF:000104">
    <property type="entry name" value="serine/threonine-protein kinase MAK isoform X1"/>
    <property type="match status" value="1"/>
</dbReference>
<dbReference type="Proteomes" id="UP000075714">
    <property type="component" value="Unassembled WGS sequence"/>
</dbReference>
<feature type="region of interest" description="Disordered" evidence="22">
    <location>
        <begin position="426"/>
        <end position="553"/>
    </location>
</feature>
<comment type="catalytic activity">
    <reaction evidence="20">
        <text>L-seryl-[protein] + ATP = O-phospho-L-seryl-[protein] + ADP + H(+)</text>
        <dbReference type="Rhea" id="RHEA:17989"/>
        <dbReference type="Rhea" id="RHEA-COMP:9863"/>
        <dbReference type="Rhea" id="RHEA-COMP:11604"/>
        <dbReference type="ChEBI" id="CHEBI:15378"/>
        <dbReference type="ChEBI" id="CHEBI:29999"/>
        <dbReference type="ChEBI" id="CHEBI:30616"/>
        <dbReference type="ChEBI" id="CHEBI:83421"/>
        <dbReference type="ChEBI" id="CHEBI:456216"/>
        <dbReference type="EC" id="2.7.11.1"/>
    </reaction>
</comment>
<evidence type="ECO:0000259" key="23">
    <source>
        <dbReference type="PROSITE" id="PS50011"/>
    </source>
</evidence>
<evidence type="ECO:0000256" key="12">
    <source>
        <dbReference type="ARBA" id="ARBA00022741"/>
    </source>
</evidence>
<keyword evidence="18" id="KW-0966">Cell projection</keyword>
<sequence>MNRYKVVKQLGDGTYGTVWKAINRQTNEVVAIKKMKRKFYSWEECMNLREVKSLRKLNHPCIVKLKEVIRENDELFFVFEYLECNVYQLTKDRDKFIPESRVRNWCYQIFQGLAYIHKHGFFHRDMKPENLLASKDSVKIADFGLAREIRSRPPYTDYVSTRWYRAPEVLLRSPYYNAPIDLFAMGAIMAELYMLRPLFPGTSEADEIYKICSIMGTPTQQTWPEGLKLAAAMNFRFPQFATTPLTKIITNACPEAIDLMTQLCQWDPNKRPTAVQALQHPYFAVGVRPALPISNSPMSMDRPNSHGVTNPGKDIAVLEDRNGMRGPKTWAETAPPLRQDNAFPDQEKNRQSNAGGAAAPAAGALSSMNLNLNAPLSSMLPRGNSFGAGSALPSIAPSGGAGGAGASILNANSTIGSSLALLAPPSQLRAPGGSGTPLPNLQPAGPVRSLSGKQTLPVPAAAGGAGGPAPLMRRPSNFGQAGDGGGVMASISFDHLRPPAPGAAAPAPAPAPLPPGVTRYANNAPAGGGGSAAPPSDAMTNDGRRAGLLPPPAAPLKLGSLNARGAGSVLNGPLSSMLQQQQQISQAASGPGAAAAAEDSGTAKSIVADASIKGAAPQKLLPCLGTRAPPELGWPTMRCPADGILHMEDKLDEYSALHRMLVHRPLPGVNSTHIEWWFGTALPSTLTYKGKPWDAYKLWHPVDHTLFERTTVPDPRVKAGSPDGEPQQLPAIHLIETFRGPARGNPFAASTGSPGGEANTTNVTLARFVEFVLDATLVRNDTQPNMHRFIIGGRTSGAVTFNRAVQSTAFPPERLEAWTLHAVEEFGNLPHFLPEVYERHAVAGTLPSAGRRMEALIGQRP</sequence>
<keyword evidence="25" id="KW-1185">Reference proteome</keyword>
<evidence type="ECO:0000256" key="16">
    <source>
        <dbReference type="ARBA" id="ARBA00023212"/>
    </source>
</evidence>
<dbReference type="GO" id="GO:0005856">
    <property type="term" value="C:cytoskeleton"/>
    <property type="evidence" value="ECO:0007669"/>
    <property type="project" value="UniProtKB-SubCell"/>
</dbReference>
<evidence type="ECO:0000256" key="14">
    <source>
        <dbReference type="ARBA" id="ARBA00022840"/>
    </source>
</evidence>
<evidence type="ECO:0000256" key="18">
    <source>
        <dbReference type="ARBA" id="ARBA00023273"/>
    </source>
</evidence>
<keyword evidence="8" id="KW-0723">Serine/threonine-protein kinase</keyword>
<dbReference type="GO" id="GO:0004674">
    <property type="term" value="F:protein serine/threonine kinase activity"/>
    <property type="evidence" value="ECO:0007669"/>
    <property type="project" value="UniProtKB-KW"/>
</dbReference>
<evidence type="ECO:0000256" key="4">
    <source>
        <dbReference type="ARBA" id="ARBA00004245"/>
    </source>
</evidence>
<dbReference type="CDD" id="cd07830">
    <property type="entry name" value="STKc_MAK_like"/>
    <property type="match status" value="1"/>
</dbReference>
<dbReference type="PANTHER" id="PTHR24055">
    <property type="entry name" value="MITOGEN-ACTIVATED PROTEIN KINASE"/>
    <property type="match status" value="1"/>
</dbReference>
<dbReference type="EMBL" id="LSYV01000010">
    <property type="protein sequence ID" value="KXZ52477.1"/>
    <property type="molecule type" value="Genomic_DNA"/>
</dbReference>
<keyword evidence="10" id="KW-0808">Transferase</keyword>
<dbReference type="GO" id="GO:0005524">
    <property type="term" value="F:ATP binding"/>
    <property type="evidence" value="ECO:0007669"/>
    <property type="project" value="UniProtKB-UniRule"/>
</dbReference>
<dbReference type="STRING" id="33097.A0A150GRN8"/>
<dbReference type="InterPro" id="IPR017441">
    <property type="entry name" value="Protein_kinase_ATP_BS"/>
</dbReference>
<keyword evidence="7" id="KW-0963">Cytoplasm</keyword>
<keyword evidence="17" id="KW-0539">Nucleus</keyword>